<evidence type="ECO:0000313" key="2">
    <source>
        <dbReference type="Proteomes" id="UP000604765"/>
    </source>
</evidence>
<keyword evidence="2" id="KW-1185">Reference proteome</keyword>
<name>A0ABQ3W340_9LACO</name>
<accession>A0ABQ3W340</accession>
<reference evidence="1 2" key="1">
    <citation type="journal article" date="2021" name="Int. J. Syst. Evol. Microbiol.">
        <title>Lentilactobacillus fungorum sp. nov., isolated from spent mushroom substrates.</title>
        <authorList>
            <person name="Tohno M."/>
            <person name="Tanizawa Y."/>
            <person name="Kojima Y."/>
            <person name="Sakamoto M."/>
            <person name="Ohkuma M."/>
            <person name="Kobayashi H."/>
        </authorList>
    </citation>
    <scope>NUCLEOTIDE SEQUENCE [LARGE SCALE GENOMIC DNA]</scope>
    <source>
        <strain evidence="1 2">YK48G</strain>
    </source>
</reference>
<dbReference type="RefSeq" id="WP_203630043.1">
    <property type="nucleotide sequence ID" value="NZ_BNJR01000012.1"/>
</dbReference>
<dbReference type="Proteomes" id="UP000604765">
    <property type="component" value="Unassembled WGS sequence"/>
</dbReference>
<evidence type="ECO:0000313" key="1">
    <source>
        <dbReference type="EMBL" id="GHP14034.1"/>
    </source>
</evidence>
<sequence length="73" mass="8080">MRISTEQQVVDNDNSIQKGYERIAFLTSIWHDDGEQTTAVFSKITSRPGSPRLPTGNGVINLTLIAKTFIDGE</sequence>
<comment type="caution">
    <text evidence="1">The sequence shown here is derived from an EMBL/GenBank/DDBJ whole genome shotgun (WGS) entry which is preliminary data.</text>
</comment>
<organism evidence="1 2">
    <name type="scientific">Lentilactobacillus fungorum</name>
    <dbReference type="NCBI Taxonomy" id="2201250"/>
    <lineage>
        <taxon>Bacteria</taxon>
        <taxon>Bacillati</taxon>
        <taxon>Bacillota</taxon>
        <taxon>Bacilli</taxon>
        <taxon>Lactobacillales</taxon>
        <taxon>Lactobacillaceae</taxon>
        <taxon>Lentilactobacillus</taxon>
    </lineage>
</organism>
<proteinExistence type="predicted"/>
<dbReference type="EMBL" id="BNJR01000012">
    <property type="protein sequence ID" value="GHP14034.1"/>
    <property type="molecule type" value="Genomic_DNA"/>
</dbReference>
<protein>
    <submittedName>
        <fullName evidence="1">Uncharacterized protein</fullName>
    </submittedName>
</protein>
<gene>
    <name evidence="1" type="ORF">YK48G_14590</name>
</gene>